<name>A0A859DN44_9FIRM</name>
<dbReference type="GO" id="GO:0003677">
    <property type="term" value="F:DNA binding"/>
    <property type="evidence" value="ECO:0007669"/>
    <property type="project" value="UniProtKB-UniRule"/>
</dbReference>
<evidence type="ECO:0000313" key="10">
    <source>
        <dbReference type="Proteomes" id="UP000501316"/>
    </source>
</evidence>
<dbReference type="KEGG" id="clf:GJQ69_00835"/>
<dbReference type="Gene3D" id="1.10.443.10">
    <property type="entry name" value="Intergrase catalytic core"/>
    <property type="match status" value="1"/>
</dbReference>
<dbReference type="EMBL" id="CP046051">
    <property type="protein sequence ID" value="QKN23160.1"/>
    <property type="molecule type" value="Genomic_DNA"/>
</dbReference>
<dbReference type="GO" id="GO:0006310">
    <property type="term" value="P:DNA recombination"/>
    <property type="evidence" value="ECO:0007669"/>
    <property type="project" value="UniProtKB-KW"/>
</dbReference>
<reference evidence="9 10" key="1">
    <citation type="submission" date="2019-11" db="EMBL/GenBank/DDBJ databases">
        <authorList>
            <person name="Ren C."/>
            <person name="Wang H."/>
            <person name="Xu Y."/>
        </authorList>
    </citation>
    <scope>NUCLEOTIDE SEQUENCE [LARGE SCALE GENOMIC DNA]</scope>
    <source>
        <strain evidence="9 10">LBM 19010</strain>
    </source>
</reference>
<dbReference type="PROSITE" id="PS51898">
    <property type="entry name" value="TYR_RECOMBINASE"/>
    <property type="match status" value="1"/>
</dbReference>
<dbReference type="InterPro" id="IPR010998">
    <property type="entry name" value="Integrase_recombinase_N"/>
</dbReference>
<dbReference type="PANTHER" id="PTHR30349:SF91">
    <property type="entry name" value="INTA PROTEIN"/>
    <property type="match status" value="1"/>
</dbReference>
<feature type="domain" description="Tyr recombinase" evidence="7">
    <location>
        <begin position="214"/>
        <end position="411"/>
    </location>
</feature>
<dbReference type="InterPro" id="IPR013762">
    <property type="entry name" value="Integrase-like_cat_sf"/>
</dbReference>
<evidence type="ECO:0000313" key="9">
    <source>
        <dbReference type="EMBL" id="QKN23160.1"/>
    </source>
</evidence>
<dbReference type="InterPro" id="IPR002104">
    <property type="entry name" value="Integrase_catalytic"/>
</dbReference>
<comment type="similarity">
    <text evidence="2">Belongs to the 'phage' integrase family.</text>
</comment>
<dbReference type="GO" id="GO:0015074">
    <property type="term" value="P:DNA integration"/>
    <property type="evidence" value="ECO:0007669"/>
    <property type="project" value="UniProtKB-KW"/>
</dbReference>
<dbReference type="SUPFAM" id="SSF56349">
    <property type="entry name" value="DNA breaking-rejoining enzymes"/>
    <property type="match status" value="1"/>
</dbReference>
<evidence type="ECO:0000259" key="7">
    <source>
        <dbReference type="PROSITE" id="PS51898"/>
    </source>
</evidence>
<dbReference type="Pfam" id="PF14659">
    <property type="entry name" value="Phage_int_SAM_3"/>
    <property type="match status" value="1"/>
</dbReference>
<dbReference type="CDD" id="cd01189">
    <property type="entry name" value="INT_ICEBs1_C_like"/>
    <property type="match status" value="1"/>
</dbReference>
<proteinExistence type="inferred from homology"/>
<evidence type="ECO:0000256" key="6">
    <source>
        <dbReference type="PROSITE-ProRule" id="PRU01248"/>
    </source>
</evidence>
<feature type="domain" description="Core-binding (CB)" evidence="8">
    <location>
        <begin position="91"/>
        <end position="193"/>
    </location>
</feature>
<evidence type="ECO:0000256" key="1">
    <source>
        <dbReference type="ARBA" id="ARBA00003283"/>
    </source>
</evidence>
<accession>A0A859DN44</accession>
<dbReference type="InterPro" id="IPR011010">
    <property type="entry name" value="DNA_brk_join_enz"/>
</dbReference>
<dbReference type="PANTHER" id="PTHR30349">
    <property type="entry name" value="PHAGE INTEGRASE-RELATED"/>
    <property type="match status" value="1"/>
</dbReference>
<keyword evidence="3" id="KW-0229">DNA integration</keyword>
<gene>
    <name evidence="9" type="ORF">GJQ69_00835</name>
</gene>
<comment type="function">
    <text evidence="1">Site-specific tyrosine recombinase, which acts by catalyzing the cutting and rejoining of the recombining DNA molecules.</text>
</comment>
<keyword evidence="4 6" id="KW-0238">DNA-binding</keyword>
<dbReference type="Pfam" id="PF00589">
    <property type="entry name" value="Phage_integrase"/>
    <property type="match status" value="1"/>
</dbReference>
<dbReference type="Proteomes" id="UP000501316">
    <property type="component" value="Chromosome"/>
</dbReference>
<evidence type="ECO:0000259" key="8">
    <source>
        <dbReference type="PROSITE" id="PS51900"/>
    </source>
</evidence>
<evidence type="ECO:0000256" key="4">
    <source>
        <dbReference type="ARBA" id="ARBA00023125"/>
    </source>
</evidence>
<dbReference type="InterPro" id="IPR004107">
    <property type="entry name" value="Integrase_SAM-like_N"/>
</dbReference>
<sequence length="431" mass="48397">MLVKILEENLKRVSPKRQVVPMPKRRANNEGSIRQKRPHLWEARFCAGRDPGTGKLIRKSVYGSTQQEVRKKLADATRAVDAGTYQEPSELTVSQWLDLWANDYCLNVKPRTLELYKATIENRIKPNLGAVKLKKLTAPMIQKFYNNALKGQLKPPPVKPGKVGNRNASKKALSPKTIKNMHGILHKALAVAVRIGAIPTNPADCAELPRIERAEIQPLPESTVPAFLDAIKGNRYELLMQIDMFTGLRLGEILGLPWSAVDFKAGTITVKQQLQKQKTGWIIAPTKNGKSRVVAPAPFVFDSLREQQTIQNKWKAVAGRYWSNEDNLVFTNELGGHLTHCNVYRHLKKAAAAVGLPDFRFHDLRHTFAVYSLESGADVKSVQSALGHYSAAFTLDTYVHSTEQMQQRNAQRMQQFAESLINKKTPNPKKD</sequence>
<evidence type="ECO:0000256" key="3">
    <source>
        <dbReference type="ARBA" id="ARBA00022908"/>
    </source>
</evidence>
<dbReference type="InterPro" id="IPR050090">
    <property type="entry name" value="Tyrosine_recombinase_XerCD"/>
</dbReference>
<protein>
    <submittedName>
        <fullName evidence="9">Tyrosine-type recombinase/integrase</fullName>
    </submittedName>
</protein>
<dbReference type="InterPro" id="IPR044068">
    <property type="entry name" value="CB"/>
</dbReference>
<dbReference type="Gene3D" id="1.10.150.130">
    <property type="match status" value="1"/>
</dbReference>
<dbReference type="AlphaFoldDB" id="A0A859DN44"/>
<keyword evidence="5" id="KW-0233">DNA recombination</keyword>
<evidence type="ECO:0000256" key="2">
    <source>
        <dbReference type="ARBA" id="ARBA00008857"/>
    </source>
</evidence>
<evidence type="ECO:0000256" key="5">
    <source>
        <dbReference type="ARBA" id="ARBA00023172"/>
    </source>
</evidence>
<organism evidence="9 10">
    <name type="scientific">Caproicibacterium lactatifermentans</name>
    <dbReference type="NCBI Taxonomy" id="2666138"/>
    <lineage>
        <taxon>Bacteria</taxon>
        <taxon>Bacillati</taxon>
        <taxon>Bacillota</taxon>
        <taxon>Clostridia</taxon>
        <taxon>Eubacteriales</taxon>
        <taxon>Oscillospiraceae</taxon>
        <taxon>Caproicibacterium</taxon>
    </lineage>
</organism>
<dbReference type="PROSITE" id="PS51900">
    <property type="entry name" value="CB"/>
    <property type="match status" value="1"/>
</dbReference>